<comment type="subcellular location">
    <subcellularLocation>
        <location evidence="2">Membrane</location>
        <topology evidence="2">Single-pass membrane protein</topology>
    </subcellularLocation>
</comment>
<evidence type="ECO:0000256" key="3">
    <source>
        <dbReference type="ARBA" id="ARBA00010617"/>
    </source>
</evidence>
<comment type="cofactor">
    <cofactor evidence="1">
        <name>heme</name>
        <dbReference type="ChEBI" id="CHEBI:30413"/>
    </cofactor>
</comment>
<sequence length="117" mass="13555">GFAEVEMRSLLTDLVSNNILRMVVGKRYYGDETENNEKATYVMANAGARNKADYLTIVRWIKNYENQMMDLGKRFDAFLQELLDEKRDEKEEKGQTMIHHLLSLQNNPTGCGDTRHP</sequence>
<feature type="non-terminal residue" evidence="12">
    <location>
        <position position="1"/>
    </location>
</feature>
<reference evidence="12 13" key="1">
    <citation type="submission" date="2021-05" db="EMBL/GenBank/DDBJ databases">
        <title>Genome Assembly of Synthetic Allotetraploid Brassica napus Reveals Homoeologous Exchanges between Subgenomes.</title>
        <authorList>
            <person name="Davis J.T."/>
        </authorList>
    </citation>
    <scope>NUCLEOTIDE SEQUENCE [LARGE SCALE GENOMIC DNA]</scope>
    <source>
        <strain evidence="13">cv. Da-Ae</strain>
        <tissue evidence="12">Seedling</tissue>
    </source>
</reference>
<evidence type="ECO:0000256" key="5">
    <source>
        <dbReference type="ARBA" id="ARBA00022692"/>
    </source>
</evidence>
<dbReference type="PANTHER" id="PTHR47947:SF62">
    <property type="entry name" value="CYTOCHROME P450, FAMILY 81, SUBFAMILY D, POLYPEPTIDE 5"/>
    <property type="match status" value="1"/>
</dbReference>
<protein>
    <submittedName>
        <fullName evidence="12">Uncharacterized protein</fullName>
    </submittedName>
</protein>
<keyword evidence="13" id="KW-1185">Reference proteome</keyword>
<evidence type="ECO:0000256" key="2">
    <source>
        <dbReference type="ARBA" id="ARBA00004167"/>
    </source>
</evidence>
<evidence type="ECO:0000256" key="8">
    <source>
        <dbReference type="ARBA" id="ARBA00023002"/>
    </source>
</evidence>
<evidence type="ECO:0000256" key="11">
    <source>
        <dbReference type="ARBA" id="ARBA00023136"/>
    </source>
</evidence>
<dbReference type="InterPro" id="IPR050651">
    <property type="entry name" value="Plant_Cytochrome_P450_Monoox"/>
</dbReference>
<dbReference type="SUPFAM" id="SSF48264">
    <property type="entry name" value="Cytochrome P450"/>
    <property type="match status" value="1"/>
</dbReference>
<dbReference type="Proteomes" id="UP000824890">
    <property type="component" value="Unassembled WGS sequence"/>
</dbReference>
<evidence type="ECO:0000256" key="1">
    <source>
        <dbReference type="ARBA" id="ARBA00001971"/>
    </source>
</evidence>
<evidence type="ECO:0000256" key="7">
    <source>
        <dbReference type="ARBA" id="ARBA00022989"/>
    </source>
</evidence>
<keyword evidence="4" id="KW-0349">Heme</keyword>
<keyword evidence="7" id="KW-1133">Transmembrane helix</keyword>
<comment type="similarity">
    <text evidence="3">Belongs to the cytochrome P450 family.</text>
</comment>
<dbReference type="Gene3D" id="1.10.630.10">
    <property type="entry name" value="Cytochrome P450"/>
    <property type="match status" value="1"/>
</dbReference>
<evidence type="ECO:0000256" key="10">
    <source>
        <dbReference type="ARBA" id="ARBA00023033"/>
    </source>
</evidence>
<evidence type="ECO:0000313" key="13">
    <source>
        <dbReference type="Proteomes" id="UP000824890"/>
    </source>
</evidence>
<evidence type="ECO:0000256" key="4">
    <source>
        <dbReference type="ARBA" id="ARBA00022617"/>
    </source>
</evidence>
<comment type="caution">
    <text evidence="12">The sequence shown here is derived from an EMBL/GenBank/DDBJ whole genome shotgun (WGS) entry which is preliminary data.</text>
</comment>
<dbReference type="EMBL" id="JAGKQM010000008">
    <property type="protein sequence ID" value="KAH0915757.1"/>
    <property type="molecule type" value="Genomic_DNA"/>
</dbReference>
<keyword evidence="9" id="KW-0408">Iron</keyword>
<proteinExistence type="inferred from homology"/>
<keyword evidence="6" id="KW-0479">Metal-binding</keyword>
<evidence type="ECO:0000256" key="9">
    <source>
        <dbReference type="ARBA" id="ARBA00023004"/>
    </source>
</evidence>
<evidence type="ECO:0000256" key="6">
    <source>
        <dbReference type="ARBA" id="ARBA00022723"/>
    </source>
</evidence>
<keyword evidence="10" id="KW-0503">Monooxygenase</keyword>
<gene>
    <name evidence="12" type="ORF">HID58_030203</name>
</gene>
<keyword evidence="8" id="KW-0560">Oxidoreductase</keyword>
<keyword evidence="5" id="KW-0812">Transmembrane</keyword>
<organism evidence="12 13">
    <name type="scientific">Brassica napus</name>
    <name type="common">Rape</name>
    <dbReference type="NCBI Taxonomy" id="3708"/>
    <lineage>
        <taxon>Eukaryota</taxon>
        <taxon>Viridiplantae</taxon>
        <taxon>Streptophyta</taxon>
        <taxon>Embryophyta</taxon>
        <taxon>Tracheophyta</taxon>
        <taxon>Spermatophyta</taxon>
        <taxon>Magnoliopsida</taxon>
        <taxon>eudicotyledons</taxon>
        <taxon>Gunneridae</taxon>
        <taxon>Pentapetalae</taxon>
        <taxon>rosids</taxon>
        <taxon>malvids</taxon>
        <taxon>Brassicales</taxon>
        <taxon>Brassicaceae</taxon>
        <taxon>Brassiceae</taxon>
        <taxon>Brassica</taxon>
    </lineage>
</organism>
<dbReference type="InterPro" id="IPR036396">
    <property type="entry name" value="Cyt_P450_sf"/>
</dbReference>
<dbReference type="PANTHER" id="PTHR47947">
    <property type="entry name" value="CYTOCHROME P450 82C3-RELATED"/>
    <property type="match status" value="1"/>
</dbReference>
<accession>A0ABQ8CG65</accession>
<evidence type="ECO:0000313" key="12">
    <source>
        <dbReference type="EMBL" id="KAH0915757.1"/>
    </source>
</evidence>
<keyword evidence="11" id="KW-0472">Membrane</keyword>
<name>A0ABQ8CG65_BRANA</name>